<dbReference type="SUPFAM" id="SSF55729">
    <property type="entry name" value="Acyl-CoA N-acyltransferases (Nat)"/>
    <property type="match status" value="1"/>
</dbReference>
<sequence>MSAKHSTDLSPSISIRTDLLPGDIGMVVHLHGAIYAQEQGWDSTFDAYVAGPIAKFVRSRSHRDRIWIVELEAGEVGGGTSKRIVGSVAIVKVSETEAQLRWLLLDPVARGLGLGRKLAEEAVEFSKSAGYSSIFLWTVRGLEAATGLYESLGFEEKEEKTSEI</sequence>
<dbReference type="PANTHER" id="PTHR13947:SF37">
    <property type="entry name" value="LD18367P"/>
    <property type="match status" value="1"/>
</dbReference>
<dbReference type="Gene3D" id="3.40.630.30">
    <property type="match status" value="1"/>
</dbReference>
<keyword evidence="1" id="KW-0808">Transferase</keyword>
<dbReference type="Pfam" id="PF00583">
    <property type="entry name" value="Acetyltransf_1"/>
    <property type="match status" value="1"/>
</dbReference>
<proteinExistence type="predicted"/>
<accession>A0ABT5XC10</accession>
<gene>
    <name evidence="3" type="ORF">P0O24_01440</name>
</gene>
<dbReference type="InterPro" id="IPR000182">
    <property type="entry name" value="GNAT_dom"/>
</dbReference>
<organism evidence="3 4">
    <name type="scientific">Candidatus Methanocrinis alkalitolerans</name>
    <dbReference type="NCBI Taxonomy" id="3033395"/>
    <lineage>
        <taxon>Archaea</taxon>
        <taxon>Methanobacteriati</taxon>
        <taxon>Methanobacteriota</taxon>
        <taxon>Stenosarchaea group</taxon>
        <taxon>Methanomicrobia</taxon>
        <taxon>Methanotrichales</taxon>
        <taxon>Methanotrichaceae</taxon>
        <taxon>Methanocrinis</taxon>
    </lineage>
</organism>
<comment type="caution">
    <text evidence="3">The sequence shown here is derived from an EMBL/GenBank/DDBJ whole genome shotgun (WGS) entry which is preliminary data.</text>
</comment>
<reference evidence="3 4" key="1">
    <citation type="submission" date="2023-03" db="EMBL/GenBank/DDBJ databases">
        <title>Whole genome sequencing of Methanotrichaceae archaeon M04Ac.</title>
        <authorList>
            <person name="Khomyakova M.A."/>
            <person name="Merkel A.Y."/>
            <person name="Slobodkin A.I."/>
        </authorList>
    </citation>
    <scope>NUCLEOTIDE SEQUENCE [LARGE SCALE GENOMIC DNA]</scope>
    <source>
        <strain evidence="3 4">M04Ac</strain>
    </source>
</reference>
<evidence type="ECO:0000313" key="3">
    <source>
        <dbReference type="EMBL" id="MDF0592249.1"/>
    </source>
</evidence>
<evidence type="ECO:0000313" key="4">
    <source>
        <dbReference type="Proteomes" id="UP001215956"/>
    </source>
</evidence>
<dbReference type="InterPro" id="IPR050769">
    <property type="entry name" value="NAT_camello-type"/>
</dbReference>
<evidence type="ECO:0000256" key="1">
    <source>
        <dbReference type="ARBA" id="ARBA00022679"/>
    </source>
</evidence>
<keyword evidence="4" id="KW-1185">Reference proteome</keyword>
<name>A0ABT5XC10_9EURY</name>
<evidence type="ECO:0000259" key="2">
    <source>
        <dbReference type="PROSITE" id="PS51186"/>
    </source>
</evidence>
<dbReference type="RefSeq" id="WP_316967960.1">
    <property type="nucleotide sequence ID" value="NZ_JARFPL010000003.1"/>
</dbReference>
<dbReference type="InterPro" id="IPR016181">
    <property type="entry name" value="Acyl_CoA_acyltransferase"/>
</dbReference>
<dbReference type="EMBL" id="JARFPL010000003">
    <property type="protein sequence ID" value="MDF0592249.1"/>
    <property type="molecule type" value="Genomic_DNA"/>
</dbReference>
<dbReference type="PROSITE" id="PS51186">
    <property type="entry name" value="GNAT"/>
    <property type="match status" value="1"/>
</dbReference>
<dbReference type="Proteomes" id="UP001215956">
    <property type="component" value="Unassembled WGS sequence"/>
</dbReference>
<protein>
    <submittedName>
        <fullName evidence="3">GNAT family N-acetyltransferase</fullName>
    </submittedName>
</protein>
<dbReference type="CDD" id="cd04301">
    <property type="entry name" value="NAT_SF"/>
    <property type="match status" value="1"/>
</dbReference>
<dbReference type="PANTHER" id="PTHR13947">
    <property type="entry name" value="GNAT FAMILY N-ACETYLTRANSFERASE"/>
    <property type="match status" value="1"/>
</dbReference>
<feature type="domain" description="N-acetyltransferase" evidence="2">
    <location>
        <begin position="25"/>
        <end position="164"/>
    </location>
</feature>